<dbReference type="GO" id="GO:0008270">
    <property type="term" value="F:zinc ion binding"/>
    <property type="evidence" value="ECO:0007669"/>
    <property type="project" value="UniProtKB-KW"/>
</dbReference>
<keyword evidence="1" id="KW-0863">Zinc-finger</keyword>
<evidence type="ECO:0000313" key="5">
    <source>
        <dbReference type="Proteomes" id="UP000238083"/>
    </source>
</evidence>
<dbReference type="Gene3D" id="1.10.10.10">
    <property type="entry name" value="Winged helix-like DNA-binding domain superfamily/Winged helix DNA-binding domain"/>
    <property type="match status" value="1"/>
</dbReference>
<dbReference type="RefSeq" id="WP_106210627.1">
    <property type="nucleotide sequence ID" value="NZ_PVZF01000005.1"/>
</dbReference>
<name>A0A2T0R4N9_9ACTN</name>
<keyword evidence="1" id="KW-0479">Metal-binding</keyword>
<dbReference type="InterPro" id="IPR007527">
    <property type="entry name" value="Znf_SWIM"/>
</dbReference>
<evidence type="ECO:0000256" key="1">
    <source>
        <dbReference type="PROSITE-ProRule" id="PRU00325"/>
    </source>
</evidence>
<evidence type="ECO:0000259" key="3">
    <source>
        <dbReference type="PROSITE" id="PS50966"/>
    </source>
</evidence>
<evidence type="ECO:0000313" key="4">
    <source>
        <dbReference type="EMBL" id="PRY15326.1"/>
    </source>
</evidence>
<feature type="region of interest" description="Disordered" evidence="2">
    <location>
        <begin position="1"/>
        <end position="35"/>
    </location>
</feature>
<protein>
    <submittedName>
        <fullName evidence="4">SWIM zinc finger protein</fullName>
    </submittedName>
</protein>
<proteinExistence type="predicted"/>
<organism evidence="4 5">
    <name type="scientific">Kineococcus rhizosphaerae</name>
    <dbReference type="NCBI Taxonomy" id="559628"/>
    <lineage>
        <taxon>Bacteria</taxon>
        <taxon>Bacillati</taxon>
        <taxon>Actinomycetota</taxon>
        <taxon>Actinomycetes</taxon>
        <taxon>Kineosporiales</taxon>
        <taxon>Kineosporiaceae</taxon>
        <taxon>Kineococcus</taxon>
    </lineage>
</organism>
<keyword evidence="5" id="KW-1185">Reference proteome</keyword>
<dbReference type="AlphaFoldDB" id="A0A2T0R4N9"/>
<dbReference type="Proteomes" id="UP000238083">
    <property type="component" value="Unassembled WGS sequence"/>
</dbReference>
<feature type="domain" description="SWIM-type" evidence="3">
    <location>
        <begin position="416"/>
        <end position="453"/>
    </location>
</feature>
<keyword evidence="1" id="KW-0862">Zinc</keyword>
<gene>
    <name evidence="4" type="ORF">CLV37_105254</name>
</gene>
<comment type="caution">
    <text evidence="4">The sequence shown here is derived from an EMBL/GenBank/DDBJ whole genome shotgun (WGS) entry which is preliminary data.</text>
</comment>
<dbReference type="InterPro" id="IPR036388">
    <property type="entry name" value="WH-like_DNA-bd_sf"/>
</dbReference>
<accession>A0A2T0R4N9</accession>
<dbReference type="Pfam" id="PF04434">
    <property type="entry name" value="SWIM"/>
    <property type="match status" value="1"/>
</dbReference>
<dbReference type="EMBL" id="PVZF01000005">
    <property type="protein sequence ID" value="PRY15326.1"/>
    <property type="molecule type" value="Genomic_DNA"/>
</dbReference>
<dbReference type="PROSITE" id="PS50966">
    <property type="entry name" value="ZF_SWIM"/>
    <property type="match status" value="1"/>
</dbReference>
<reference evidence="4 5" key="1">
    <citation type="submission" date="2018-03" db="EMBL/GenBank/DDBJ databases">
        <title>Genomic Encyclopedia of Archaeal and Bacterial Type Strains, Phase II (KMG-II): from individual species to whole genera.</title>
        <authorList>
            <person name="Goeker M."/>
        </authorList>
    </citation>
    <scope>NUCLEOTIDE SEQUENCE [LARGE SCALE GENOMIC DNA]</scope>
    <source>
        <strain evidence="4 5">DSM 19711</strain>
    </source>
</reference>
<sequence length="464" mass="48801">MPNALTSADPTRSGTRRVSTLTPDGLLLATGPGTGPTGPVADPWFFEGSVRHPAVAARGLLAVAAVARTRCGTPRTRTFHDPVVTADGTALRFESFSACGGVHARLDLLPDGLDAGLDGPTAQRGTTNVDVNDPLRRALALVGDGDRMRFAVGPQELRVTTDDASIVEPKVTLPARWVRGFAEAAISLAGMDLRAELAPAEARRFLRDLPRGTGQDVRWLEPAGRGLRVTTRPGAGAVCLAGPRRLETLEPLLRWASAVRVHSAPVTGRATASAWEVDLPGARYTLVLSPEPSRGFSGEGGVLEALADGGEDADGDAQRVLDLLSWAPGLPAEDVADALGLTGARVRAALVRLGTSGRVGYDLAASAWFHRELPYDSGRAEADNPRLRAARALLAEGAVSDPVDGVVVVHRPDGDRHVRRTADGFSCTCPWWTAYAGSRGPCKHVLAVQVRDRAAVAADRAVQA</sequence>
<evidence type="ECO:0000256" key="2">
    <source>
        <dbReference type="SAM" id="MobiDB-lite"/>
    </source>
</evidence>
<feature type="compositionally biased region" description="Polar residues" evidence="2">
    <location>
        <begin position="1"/>
        <end position="19"/>
    </location>
</feature>
<feature type="compositionally biased region" description="Low complexity" evidence="2">
    <location>
        <begin position="20"/>
        <end position="35"/>
    </location>
</feature>